<reference evidence="1 2" key="1">
    <citation type="submission" date="2019-03" db="EMBL/GenBank/DDBJ databases">
        <title>Genome Sequencing and Assembly of Various Microbes Isolated from Alder Root Nodule.</title>
        <authorList>
            <person name="Swanson E."/>
            <person name="Sevigny J.L."/>
            <person name="Pesce C."/>
            <person name="Davis I."/>
            <person name="Kleiner V."/>
            <person name="Tisa L."/>
        </authorList>
    </citation>
    <scope>NUCLEOTIDE SEQUENCE [LARGE SCALE GENOMIC DNA]</scope>
    <source>
        <strain evidence="1 2">4R-31</strain>
    </source>
</reference>
<organism evidence="1 2">
    <name type="scientific">Kocuria rhizophila</name>
    <dbReference type="NCBI Taxonomy" id="72000"/>
    <lineage>
        <taxon>Bacteria</taxon>
        <taxon>Bacillati</taxon>
        <taxon>Actinomycetota</taxon>
        <taxon>Actinomycetes</taxon>
        <taxon>Micrococcales</taxon>
        <taxon>Micrococcaceae</taxon>
        <taxon>Kocuria</taxon>
    </lineage>
</organism>
<sequence>MSAGASGTRMDALGGQVATAAERALDFARTRDFTGTDPYDGLLSPWASAVRGRVPRQVWVQAHKRMGHGLRRITRVPGVTMTKALALFAVAEQQLGDSAAAGALVDRIFTTRGRGPWGYEFDVQTRWAHYLANSPNVVATVFALRAAAATGRLEQVSPDTARWLEGLAHPDGFFRYTEASDRLVHNGSLLAAESLALLGGNRDLVQRAVDRTVAAQAADGSWAYGEGEGLEWVDSFHTIYVLESLHVLREQGFEIGSSYERGLNHWYAHCLDRALLPVYMADEKKPSDDVHNIATTVGFMAALAARGDLEVSPEPAIRHLLAHQGTDGGFRNGPRALPHMRWNQAHAACALARWAALAKDRDINELGKALS</sequence>
<protein>
    <recommendedName>
        <fullName evidence="3">Prenyltransferase</fullName>
    </recommendedName>
</protein>
<keyword evidence="2" id="KW-1185">Reference proteome</keyword>
<proteinExistence type="predicted"/>
<name>A0AAX2SBJ8_KOCRH</name>
<evidence type="ECO:0000313" key="1">
    <source>
        <dbReference type="EMBL" id="TFH99332.1"/>
    </source>
</evidence>
<evidence type="ECO:0008006" key="3">
    <source>
        <dbReference type="Google" id="ProtNLM"/>
    </source>
</evidence>
<dbReference type="InterPro" id="IPR008930">
    <property type="entry name" value="Terpenoid_cyclase/PrenylTrfase"/>
</dbReference>
<dbReference type="SUPFAM" id="SSF48239">
    <property type="entry name" value="Terpenoid cyclases/Protein prenyltransferases"/>
    <property type="match status" value="1"/>
</dbReference>
<accession>A0AAX2SBJ8</accession>
<dbReference type="GeneID" id="93232284"/>
<dbReference type="EMBL" id="SPNK01000015">
    <property type="protein sequence ID" value="TFH99332.1"/>
    <property type="molecule type" value="Genomic_DNA"/>
</dbReference>
<dbReference type="Proteomes" id="UP000298017">
    <property type="component" value="Unassembled WGS sequence"/>
</dbReference>
<dbReference type="AlphaFoldDB" id="A0AAX2SBJ8"/>
<evidence type="ECO:0000313" key="2">
    <source>
        <dbReference type="Proteomes" id="UP000298017"/>
    </source>
</evidence>
<dbReference type="Gene3D" id="1.50.10.20">
    <property type="match status" value="1"/>
</dbReference>
<comment type="caution">
    <text evidence="1">The sequence shown here is derived from an EMBL/GenBank/DDBJ whole genome shotgun (WGS) entry which is preliminary data.</text>
</comment>
<dbReference type="RefSeq" id="WP_039101526.1">
    <property type="nucleotide sequence ID" value="NZ_CP108528.1"/>
</dbReference>
<gene>
    <name evidence="1" type="ORF">E4P33_10860</name>
</gene>